<evidence type="ECO:0000313" key="4">
    <source>
        <dbReference type="Proteomes" id="UP000652761"/>
    </source>
</evidence>
<keyword evidence="4" id="KW-1185">Reference proteome</keyword>
<evidence type="ECO:0000313" key="3">
    <source>
        <dbReference type="EMBL" id="MQL69602.1"/>
    </source>
</evidence>
<sequence length="174" mass="19743">MRTGRHWTSFPEQPVFRIGTAGQHYHQSSFRIEWHRSIHPPPLLDLIHTFSSILHSRDEPGRSVVEGQLVAVVTRAEDAMAQLHEREVELRDALVRSTTLEAEMAELRLRPQADEATGLHREVDELRLQLVSEQHRHELLRLEIRGLEGALSLVGRSRSSASRSASPADRKGTT</sequence>
<reference evidence="3" key="1">
    <citation type="submission" date="2017-07" db="EMBL/GenBank/DDBJ databases">
        <title>Taro Niue Genome Assembly and Annotation.</title>
        <authorList>
            <person name="Atibalentja N."/>
            <person name="Keating K."/>
            <person name="Fields C.J."/>
        </authorList>
    </citation>
    <scope>NUCLEOTIDE SEQUENCE</scope>
    <source>
        <strain evidence="3">Niue_2</strain>
        <tissue evidence="3">Leaf</tissue>
    </source>
</reference>
<accession>A0A843TBA7</accession>
<comment type="caution">
    <text evidence="3">The sequence shown here is derived from an EMBL/GenBank/DDBJ whole genome shotgun (WGS) entry which is preliminary data.</text>
</comment>
<dbReference type="EMBL" id="NMUH01000042">
    <property type="protein sequence ID" value="MQL69602.1"/>
    <property type="molecule type" value="Genomic_DNA"/>
</dbReference>
<dbReference type="Proteomes" id="UP000652761">
    <property type="component" value="Unassembled WGS sequence"/>
</dbReference>
<name>A0A843TBA7_COLES</name>
<organism evidence="3 4">
    <name type="scientific">Colocasia esculenta</name>
    <name type="common">Wild taro</name>
    <name type="synonym">Arum esculentum</name>
    <dbReference type="NCBI Taxonomy" id="4460"/>
    <lineage>
        <taxon>Eukaryota</taxon>
        <taxon>Viridiplantae</taxon>
        <taxon>Streptophyta</taxon>
        <taxon>Embryophyta</taxon>
        <taxon>Tracheophyta</taxon>
        <taxon>Spermatophyta</taxon>
        <taxon>Magnoliopsida</taxon>
        <taxon>Liliopsida</taxon>
        <taxon>Araceae</taxon>
        <taxon>Aroideae</taxon>
        <taxon>Colocasieae</taxon>
        <taxon>Colocasia</taxon>
    </lineage>
</organism>
<protein>
    <submittedName>
        <fullName evidence="3">Uncharacterized protein</fullName>
    </submittedName>
</protein>
<dbReference type="AlphaFoldDB" id="A0A843TBA7"/>
<gene>
    <name evidence="3" type="ORF">Taro_001896</name>
</gene>
<keyword evidence="1" id="KW-0175">Coiled coil</keyword>
<feature type="region of interest" description="Disordered" evidence="2">
    <location>
        <begin position="155"/>
        <end position="174"/>
    </location>
</feature>
<evidence type="ECO:0000256" key="2">
    <source>
        <dbReference type="SAM" id="MobiDB-lite"/>
    </source>
</evidence>
<evidence type="ECO:0000256" key="1">
    <source>
        <dbReference type="SAM" id="Coils"/>
    </source>
</evidence>
<proteinExistence type="predicted"/>
<feature type="coiled-coil region" evidence="1">
    <location>
        <begin position="73"/>
        <end position="110"/>
    </location>
</feature>
<feature type="compositionally biased region" description="Low complexity" evidence="2">
    <location>
        <begin position="155"/>
        <end position="166"/>
    </location>
</feature>